<evidence type="ECO:0000256" key="8">
    <source>
        <dbReference type="ARBA" id="ARBA00022777"/>
    </source>
</evidence>
<name>A0A1H6F7U4_9GAMM</name>
<dbReference type="CDD" id="cd00731">
    <property type="entry name" value="CheA_reg"/>
    <property type="match status" value="1"/>
</dbReference>
<evidence type="ECO:0000256" key="12">
    <source>
        <dbReference type="PROSITE-ProRule" id="PRU00110"/>
    </source>
</evidence>
<dbReference type="Proteomes" id="UP000236724">
    <property type="component" value="Unassembled WGS sequence"/>
</dbReference>
<dbReference type="InterPro" id="IPR037006">
    <property type="entry name" value="CheA-like_homodim_sf"/>
</dbReference>
<feature type="modified residue" description="Phosphohistidine" evidence="12">
    <location>
        <position position="44"/>
    </location>
</feature>
<evidence type="ECO:0000256" key="10">
    <source>
        <dbReference type="ARBA" id="ARBA00023012"/>
    </source>
</evidence>
<dbReference type="SMART" id="SM00387">
    <property type="entry name" value="HATPase_c"/>
    <property type="match status" value="1"/>
</dbReference>
<evidence type="ECO:0000313" key="17">
    <source>
        <dbReference type="EMBL" id="SEH05126.1"/>
    </source>
</evidence>
<keyword evidence="5 12" id="KW-0597">Phosphoprotein</keyword>
<dbReference type="SMART" id="SM01231">
    <property type="entry name" value="H-kinase_dim"/>
    <property type="match status" value="1"/>
</dbReference>
<feature type="compositionally biased region" description="Polar residues" evidence="13">
    <location>
        <begin position="125"/>
        <end position="136"/>
    </location>
</feature>
<evidence type="ECO:0000256" key="11">
    <source>
        <dbReference type="ARBA" id="ARBA00035100"/>
    </source>
</evidence>
<keyword evidence="6 17" id="KW-0808">Transferase</keyword>
<evidence type="ECO:0000256" key="2">
    <source>
        <dbReference type="ARBA" id="ARBA00012438"/>
    </source>
</evidence>
<evidence type="ECO:0000256" key="1">
    <source>
        <dbReference type="ARBA" id="ARBA00000085"/>
    </source>
</evidence>
<dbReference type="PROSITE" id="PS50851">
    <property type="entry name" value="CHEW"/>
    <property type="match status" value="1"/>
</dbReference>
<dbReference type="InterPro" id="IPR004358">
    <property type="entry name" value="Sig_transdc_His_kin-like_C"/>
</dbReference>
<keyword evidence="7" id="KW-0547">Nucleotide-binding</keyword>
<sequence>MTDLTDDYIIEAREHLDEMETHLLQLEQTPDDINILNSIFTDVHTIKGAAQFTGLSQSSELAHRVEDVLDLLRQETIACTAEISDLLIGSMDRLALLVNEVEQSRQETSEIDDLVEQLNQIINKTDADSIQETDTNPETKAETDAVDETPADDAVDGDSIQNFLTSSKEQFAFISTLLDSLKADSRCENYCPQLISTMMIIAADAQPLGLEKTKDLSEKIAALLVLVEQKDNIIGQPVLTLLNDVIERFTVLFHELELFQLEASPVEDLLERIDDLVQKDFSGTVEDIATETDKLDTDAVNSFIENSRASLTAIEADLLLLENDTHNTAVLTSLASHFATIENAAQLLDLSPVETLCQHTVLLLNQHIDNEQVVTFPLMELLSEMEEQLSVSLTGLENSEALILPVDDLLSHIQLLQQPTEEHEEAEINVNIAGFDTAMVDLSGDTYAEEHDRELFDIFLQQLQNTLQSLQKKVIEQKSVAEYRAEIDTLKSSANYMGYSRLVEFYQQWLDRINTLADSETEDEAITHELMFDYIEALVKTFPQLKLQTVPEPDNLSPSEAAPVLATEESAAAFDEEEINSLKDITDITEITEDNLFNQLSQALEVSTSQGDSDNDAVSDEAMHEIFDKMLTDNENVTDVASKPVPAFTPVASPESKENDYNKKQAEPKITQNKDTKTQSKKPLTDKKSTAKKTKAQQKDTSSSKKVLKRNVRVDAEKIDTLMNQVGELIVDKGYFHQLFNELRLLQKELKENASLNSRELKQVRAFSFRFAEAIVSFGRTSNDLQEGVMKVRMLPISQLFDRYPRLVHDLVHRTDKKVNLEVRGEDTELDKMIIEEISDPLIHLIRNAVDHGIESTEERKAAGKPEVAKLLLEAYNESNHIVIEITDNGRGIDPEKIKAKALDKSLYSEDELARMSQKELFYLIMLPGFSTAKEVSNTSGRGVGMDVVKKNIEKLNGILEIDSKPGTYTKMRLKIPLTLAIIRALQVRVGDSFFTIPLSNVEETLRVYNKETSMMEGTKVIHLRGKTMPIIYLSKLFNIHSDHLSSEKFFVVTVNTGMQQIGLIVDELLGQAEVVIKPLVDYLQEKSGFSGATIIGDGKISLILDIYELVNMTTSKQVLRHQQQQNLKRKSLNLEENNA</sequence>
<dbReference type="GO" id="GO:0006935">
    <property type="term" value="P:chemotaxis"/>
    <property type="evidence" value="ECO:0007669"/>
    <property type="project" value="UniProtKB-KW"/>
</dbReference>
<dbReference type="Gene3D" id="3.30.565.10">
    <property type="entry name" value="Histidine kinase-like ATPase, C-terminal domain"/>
    <property type="match status" value="1"/>
</dbReference>
<keyword evidence="8" id="KW-0418">Kinase</keyword>
<dbReference type="Gene3D" id="1.10.287.560">
    <property type="entry name" value="Histidine kinase CheA-like, homodimeric domain"/>
    <property type="match status" value="1"/>
</dbReference>
<dbReference type="Gene3D" id="2.30.30.40">
    <property type="entry name" value="SH3 Domains"/>
    <property type="match status" value="1"/>
</dbReference>
<keyword evidence="9" id="KW-0067">ATP-binding</keyword>
<dbReference type="OrthoDB" id="9803176at2"/>
<dbReference type="PANTHER" id="PTHR43395">
    <property type="entry name" value="SENSOR HISTIDINE KINASE CHEA"/>
    <property type="match status" value="1"/>
</dbReference>
<dbReference type="InterPro" id="IPR003594">
    <property type="entry name" value="HATPase_dom"/>
</dbReference>
<dbReference type="GO" id="GO:0000155">
    <property type="term" value="F:phosphorelay sensor kinase activity"/>
    <property type="evidence" value="ECO:0007669"/>
    <property type="project" value="InterPro"/>
</dbReference>
<dbReference type="Pfam" id="PF01584">
    <property type="entry name" value="CheW"/>
    <property type="match status" value="1"/>
</dbReference>
<dbReference type="AlphaFoldDB" id="A0A1H6F7U4"/>
<dbReference type="CDD" id="cd00088">
    <property type="entry name" value="HPT"/>
    <property type="match status" value="1"/>
</dbReference>
<dbReference type="SUPFAM" id="SSF47226">
    <property type="entry name" value="Histidine-containing phosphotransfer domain, HPT domain"/>
    <property type="match status" value="3"/>
</dbReference>
<reference evidence="17 18" key="1">
    <citation type="submission" date="2016-10" db="EMBL/GenBank/DDBJ databases">
        <authorList>
            <person name="de Groot N.N."/>
        </authorList>
    </citation>
    <scope>NUCLEOTIDE SEQUENCE [LARGE SCALE GENOMIC DNA]</scope>
    <source>
        <strain evidence="17">MBHS1</strain>
    </source>
</reference>
<evidence type="ECO:0000259" key="16">
    <source>
        <dbReference type="PROSITE" id="PS50894"/>
    </source>
</evidence>
<evidence type="ECO:0000256" key="7">
    <source>
        <dbReference type="ARBA" id="ARBA00022741"/>
    </source>
</evidence>
<dbReference type="PROSITE" id="PS50109">
    <property type="entry name" value="HIS_KIN"/>
    <property type="match status" value="1"/>
</dbReference>
<accession>A0A1H6F7U4</accession>
<dbReference type="Pfam" id="PF01627">
    <property type="entry name" value="Hpt"/>
    <property type="match status" value="2"/>
</dbReference>
<dbReference type="PANTHER" id="PTHR43395:SF10">
    <property type="entry name" value="CHEMOTAXIS PROTEIN CHEA"/>
    <property type="match status" value="1"/>
</dbReference>
<dbReference type="SUPFAM" id="SSF50341">
    <property type="entry name" value="CheW-like"/>
    <property type="match status" value="1"/>
</dbReference>
<comment type="catalytic activity">
    <reaction evidence="1">
        <text>ATP + protein L-histidine = ADP + protein N-phospho-L-histidine.</text>
        <dbReference type="EC" id="2.7.13.3"/>
    </reaction>
</comment>
<dbReference type="PRINTS" id="PR00344">
    <property type="entry name" value="BCTRLSENSOR"/>
</dbReference>
<feature type="region of interest" description="Disordered" evidence="13">
    <location>
        <begin position="645"/>
        <end position="706"/>
    </location>
</feature>
<evidence type="ECO:0000313" key="18">
    <source>
        <dbReference type="Proteomes" id="UP000236724"/>
    </source>
</evidence>
<evidence type="ECO:0000256" key="9">
    <source>
        <dbReference type="ARBA" id="ARBA00022840"/>
    </source>
</evidence>
<dbReference type="Pfam" id="PF02895">
    <property type="entry name" value="H-kinase_dim"/>
    <property type="match status" value="1"/>
</dbReference>
<feature type="compositionally biased region" description="Basic and acidic residues" evidence="13">
    <location>
        <begin position="655"/>
        <end position="689"/>
    </location>
</feature>
<feature type="domain" description="Histidine kinase" evidence="14">
    <location>
        <begin position="734"/>
        <end position="980"/>
    </location>
</feature>
<dbReference type="Pfam" id="PF02518">
    <property type="entry name" value="HATPase_c"/>
    <property type="match status" value="1"/>
</dbReference>
<dbReference type="InterPro" id="IPR005467">
    <property type="entry name" value="His_kinase_dom"/>
</dbReference>
<keyword evidence="4" id="KW-0145">Chemotaxis</keyword>
<gene>
    <name evidence="17" type="primary">cheA_1</name>
    <name evidence="17" type="ORF">MBHS_00979</name>
</gene>
<dbReference type="GO" id="GO:0005524">
    <property type="term" value="F:ATP binding"/>
    <property type="evidence" value="ECO:0007669"/>
    <property type="project" value="UniProtKB-KW"/>
</dbReference>
<feature type="region of interest" description="Disordered" evidence="13">
    <location>
        <begin position="125"/>
        <end position="151"/>
    </location>
</feature>
<dbReference type="InterPro" id="IPR036061">
    <property type="entry name" value="CheW-like_dom_sf"/>
</dbReference>
<dbReference type="InterPro" id="IPR002545">
    <property type="entry name" value="CheW-lke_dom"/>
</dbReference>
<dbReference type="EC" id="2.7.13.3" evidence="2"/>
<dbReference type="SMART" id="SM00260">
    <property type="entry name" value="CheW"/>
    <property type="match status" value="1"/>
</dbReference>
<dbReference type="SMART" id="SM00073">
    <property type="entry name" value="HPT"/>
    <property type="match status" value="1"/>
</dbReference>
<dbReference type="SUPFAM" id="SSF55874">
    <property type="entry name" value="ATPase domain of HSP90 chaperone/DNA topoisomerase II/histidine kinase"/>
    <property type="match status" value="1"/>
</dbReference>
<feature type="domain" description="HPt" evidence="16">
    <location>
        <begin position="448"/>
        <end position="548"/>
    </location>
</feature>
<organism evidence="17 18">
    <name type="scientific">Candidatus Venteria ishoeyi</name>
    <dbReference type="NCBI Taxonomy" id="1899563"/>
    <lineage>
        <taxon>Bacteria</taxon>
        <taxon>Pseudomonadati</taxon>
        <taxon>Pseudomonadota</taxon>
        <taxon>Gammaproteobacteria</taxon>
        <taxon>Thiotrichales</taxon>
        <taxon>Thiotrichaceae</taxon>
        <taxon>Venteria</taxon>
    </lineage>
</organism>
<evidence type="ECO:0000256" key="6">
    <source>
        <dbReference type="ARBA" id="ARBA00022679"/>
    </source>
</evidence>
<proteinExistence type="predicted"/>
<dbReference type="RefSeq" id="WP_103919103.1">
    <property type="nucleotide sequence ID" value="NZ_FMSV02000159.1"/>
</dbReference>
<feature type="domain" description="CheW-like" evidence="15">
    <location>
        <begin position="982"/>
        <end position="1116"/>
    </location>
</feature>
<evidence type="ECO:0000259" key="15">
    <source>
        <dbReference type="PROSITE" id="PS50851"/>
    </source>
</evidence>
<feature type="domain" description="HPt" evidence="16">
    <location>
        <begin position="1"/>
        <end position="101"/>
    </location>
</feature>
<dbReference type="CDD" id="cd16916">
    <property type="entry name" value="HATPase_CheA-like"/>
    <property type="match status" value="1"/>
</dbReference>
<dbReference type="InterPro" id="IPR036890">
    <property type="entry name" value="HATPase_C_sf"/>
</dbReference>
<dbReference type="FunFam" id="3.30.565.10:FF:000016">
    <property type="entry name" value="Chemotaxis protein CheA, putative"/>
    <property type="match status" value="1"/>
</dbReference>
<evidence type="ECO:0000256" key="5">
    <source>
        <dbReference type="ARBA" id="ARBA00022553"/>
    </source>
</evidence>
<dbReference type="InterPro" id="IPR051315">
    <property type="entry name" value="Bact_Chemotaxis_CheA"/>
</dbReference>
<evidence type="ECO:0000256" key="13">
    <source>
        <dbReference type="SAM" id="MobiDB-lite"/>
    </source>
</evidence>
<dbReference type="SUPFAM" id="SSF47384">
    <property type="entry name" value="Homodimeric domain of signal transducing histidine kinase"/>
    <property type="match status" value="1"/>
</dbReference>
<dbReference type="InterPro" id="IPR036641">
    <property type="entry name" value="HPT_dom_sf"/>
</dbReference>
<evidence type="ECO:0000256" key="3">
    <source>
        <dbReference type="ARBA" id="ARBA00021495"/>
    </source>
</evidence>
<keyword evidence="10" id="KW-0902">Two-component regulatory system</keyword>
<dbReference type="InterPro" id="IPR036097">
    <property type="entry name" value="HisK_dim/P_sf"/>
</dbReference>
<comment type="function">
    <text evidence="11">Involved in the transmission of sensory signals from the chemoreceptors to the flagellar motors. CheA is autophosphorylated; it can transfer its phosphate group to either CheB or CheY.</text>
</comment>
<dbReference type="PROSITE" id="PS50894">
    <property type="entry name" value="HPT"/>
    <property type="match status" value="2"/>
</dbReference>
<comment type="caution">
    <text evidence="12">Lacks conserved residue(s) required for the propagation of feature annotation.</text>
</comment>
<evidence type="ECO:0000259" key="14">
    <source>
        <dbReference type="PROSITE" id="PS50109"/>
    </source>
</evidence>
<dbReference type="InterPro" id="IPR008207">
    <property type="entry name" value="Sig_transdc_His_kin_Hpt_dom"/>
</dbReference>
<dbReference type="Gene3D" id="1.20.120.160">
    <property type="entry name" value="HPT domain"/>
    <property type="match status" value="3"/>
</dbReference>
<dbReference type="InterPro" id="IPR004105">
    <property type="entry name" value="CheA-like_dim"/>
</dbReference>
<keyword evidence="18" id="KW-1185">Reference proteome</keyword>
<evidence type="ECO:0000256" key="4">
    <source>
        <dbReference type="ARBA" id="ARBA00022500"/>
    </source>
</evidence>
<dbReference type="GO" id="GO:0005737">
    <property type="term" value="C:cytoplasm"/>
    <property type="evidence" value="ECO:0007669"/>
    <property type="project" value="InterPro"/>
</dbReference>
<dbReference type="EMBL" id="FMSV02000159">
    <property type="protein sequence ID" value="SEH05126.1"/>
    <property type="molecule type" value="Genomic_DNA"/>
</dbReference>
<protein>
    <recommendedName>
        <fullName evidence="3">Chemotaxis protein CheA</fullName>
        <ecNumber evidence="2">2.7.13.3</ecNumber>
    </recommendedName>
</protein>